<dbReference type="RefSeq" id="WP_140623976.1">
    <property type="nucleotide sequence ID" value="NZ_VFRQ01000017.1"/>
</dbReference>
<protein>
    <submittedName>
        <fullName evidence="1">Uncharacterized protein</fullName>
    </submittedName>
</protein>
<dbReference type="AlphaFoldDB" id="A0A501VSX7"/>
<sequence>MSIVERLLKAVEAWIGENSSGGGRFYYVLLHTSSFRNPIRLIQSHSKIAIQMIVNVTPGSRTEFLIVSIKLDAIIVLTDNSIDTASARIIRAAVNACFFTGLSPTAIRSATNIRLLKLFVLSVMPPPCRYKFKKAINAT</sequence>
<organism evidence="1 2">
    <name type="scientific">Pontibacter mangrovi</name>
    <dbReference type="NCBI Taxonomy" id="2589816"/>
    <lineage>
        <taxon>Bacteria</taxon>
        <taxon>Pseudomonadati</taxon>
        <taxon>Bacteroidota</taxon>
        <taxon>Cytophagia</taxon>
        <taxon>Cytophagales</taxon>
        <taxon>Hymenobacteraceae</taxon>
        <taxon>Pontibacter</taxon>
    </lineage>
</organism>
<evidence type="ECO:0000313" key="2">
    <source>
        <dbReference type="Proteomes" id="UP000316727"/>
    </source>
</evidence>
<proteinExistence type="predicted"/>
<reference evidence="1 2" key="1">
    <citation type="submission" date="2019-06" db="EMBL/GenBank/DDBJ databases">
        <title>A novel bacterium of genus Pontibacter, isolated from marine sediment.</title>
        <authorList>
            <person name="Huang H."/>
            <person name="Mo K."/>
            <person name="Hu Y."/>
        </authorList>
    </citation>
    <scope>NUCLEOTIDE SEQUENCE [LARGE SCALE GENOMIC DNA]</scope>
    <source>
        <strain evidence="1 2">HB172049</strain>
    </source>
</reference>
<name>A0A501VSX7_9BACT</name>
<comment type="caution">
    <text evidence="1">The sequence shown here is derived from an EMBL/GenBank/DDBJ whole genome shotgun (WGS) entry which is preliminary data.</text>
</comment>
<dbReference type="Proteomes" id="UP000316727">
    <property type="component" value="Unassembled WGS sequence"/>
</dbReference>
<gene>
    <name evidence="1" type="ORF">FJM65_20135</name>
</gene>
<dbReference type="EMBL" id="VFRQ01000017">
    <property type="protein sequence ID" value="TPE40649.1"/>
    <property type="molecule type" value="Genomic_DNA"/>
</dbReference>
<evidence type="ECO:0000313" key="1">
    <source>
        <dbReference type="EMBL" id="TPE40649.1"/>
    </source>
</evidence>
<accession>A0A501VSX7</accession>
<keyword evidence="2" id="KW-1185">Reference proteome</keyword>